<dbReference type="Pfam" id="PF20803">
    <property type="entry name" value="PaaX_M"/>
    <property type="match status" value="1"/>
</dbReference>
<evidence type="ECO:0000313" key="2">
    <source>
        <dbReference type="EMBL" id="KKW46494.1"/>
    </source>
</evidence>
<sequence>MSGKRRHKRRTFGPIEEDIVRNLTAGDLLMSFLMSARSTRAFHGEARKRARARYHYRRSAEGLERRGVVRRRGDAISLTEQGKEIARILSSQSGARDSAWNGRWRIVMYDIPVSLNPFRFELRRILVGAGFRKLQHSVWIHPRPCEELEAFLQRNMKLARYVRYVEISPFPHMRTLADWKKLGVT</sequence>
<reference evidence="2 3" key="1">
    <citation type="journal article" date="2015" name="Nature">
        <title>rRNA introns, odd ribosomes, and small enigmatic genomes across a large radiation of phyla.</title>
        <authorList>
            <person name="Brown C.T."/>
            <person name="Hug L.A."/>
            <person name="Thomas B.C."/>
            <person name="Sharon I."/>
            <person name="Castelle C.J."/>
            <person name="Singh A."/>
            <person name="Wilkins M.J."/>
            <person name="Williams K.H."/>
            <person name="Banfield J.F."/>
        </authorList>
    </citation>
    <scope>NUCLEOTIDE SEQUENCE [LARGE SCALE GENOMIC DNA]</scope>
</reference>
<comment type="caution">
    <text evidence="2">The sequence shown here is derived from an EMBL/GenBank/DDBJ whole genome shotgun (WGS) entry which is preliminary data.</text>
</comment>
<feature type="domain" description="Transcriptional repressor PaaX-like central Cas2-like" evidence="1">
    <location>
        <begin position="98"/>
        <end position="167"/>
    </location>
</feature>
<dbReference type="InterPro" id="IPR048846">
    <property type="entry name" value="PaaX-like_central"/>
</dbReference>
<evidence type="ECO:0000259" key="1">
    <source>
        <dbReference type="Pfam" id="PF20803"/>
    </source>
</evidence>
<dbReference type="Proteomes" id="UP000034789">
    <property type="component" value="Unassembled WGS sequence"/>
</dbReference>
<protein>
    <submittedName>
        <fullName evidence="2">Transcriptional regulator, PaaX family</fullName>
    </submittedName>
</protein>
<gene>
    <name evidence="2" type="ORF">UY98_C0027G0003</name>
</gene>
<proteinExistence type="predicted"/>
<accession>A0A0G2BKY4</accession>
<dbReference type="EMBL" id="LCSD01000027">
    <property type="protein sequence ID" value="KKW46494.1"/>
    <property type="molecule type" value="Genomic_DNA"/>
</dbReference>
<dbReference type="Gene3D" id="3.30.70.2650">
    <property type="match status" value="1"/>
</dbReference>
<name>A0A0G2BKY4_9BACT</name>
<organism evidence="2 3">
    <name type="scientific">Candidatus Kaiserbacteria bacterium GW2011_GWA2_58_9</name>
    <dbReference type="NCBI Taxonomy" id="1618672"/>
    <lineage>
        <taxon>Bacteria</taxon>
        <taxon>Candidatus Kaiseribacteriota</taxon>
    </lineage>
</organism>
<dbReference type="AlphaFoldDB" id="A0A0G2BKY4"/>
<evidence type="ECO:0000313" key="3">
    <source>
        <dbReference type="Proteomes" id="UP000034789"/>
    </source>
</evidence>